<dbReference type="Pfam" id="PF13976">
    <property type="entry name" value="gag_pre-integrs"/>
    <property type="match status" value="1"/>
</dbReference>
<proteinExistence type="predicted"/>
<reference evidence="5" key="2">
    <citation type="submission" date="2022-01" db="EMBL/GenBank/DDBJ databases">
        <authorList>
            <person name="Yamashiro T."/>
            <person name="Shiraishi A."/>
            <person name="Satake H."/>
            <person name="Nakayama K."/>
        </authorList>
    </citation>
    <scope>NUCLEOTIDE SEQUENCE</scope>
</reference>
<dbReference type="Pfam" id="PF07727">
    <property type="entry name" value="RVT_2"/>
    <property type="match status" value="3"/>
</dbReference>
<gene>
    <name evidence="5" type="ORF">Tco_1003833</name>
</gene>
<feature type="region of interest" description="Disordered" evidence="1">
    <location>
        <begin position="40"/>
        <end position="126"/>
    </location>
</feature>
<comment type="caution">
    <text evidence="5">The sequence shown here is derived from an EMBL/GenBank/DDBJ whole genome shotgun (WGS) entry which is preliminary data.</text>
</comment>
<dbReference type="EMBL" id="BQNB010017187">
    <property type="protein sequence ID" value="GJT60300.1"/>
    <property type="molecule type" value="Genomic_DNA"/>
</dbReference>
<name>A0ABQ5FBJ9_9ASTR</name>
<evidence type="ECO:0000256" key="1">
    <source>
        <dbReference type="SAM" id="MobiDB-lite"/>
    </source>
</evidence>
<feature type="domain" description="Reverse transcriptase Ty1/copia-type" evidence="2">
    <location>
        <begin position="772"/>
        <end position="876"/>
    </location>
</feature>
<feature type="domain" description="Reverse transcriptase Ty1/copia-type" evidence="2">
    <location>
        <begin position="625"/>
        <end position="693"/>
    </location>
</feature>
<feature type="compositionally biased region" description="Basic residues" evidence="1">
    <location>
        <begin position="110"/>
        <end position="120"/>
    </location>
</feature>
<feature type="compositionally biased region" description="Polar residues" evidence="1">
    <location>
        <begin position="44"/>
        <end position="101"/>
    </location>
</feature>
<protein>
    <submittedName>
        <fullName evidence="5">Retrovirus-related pol polyprotein from transposon TNT 1-94</fullName>
    </submittedName>
</protein>
<evidence type="ECO:0000259" key="2">
    <source>
        <dbReference type="Pfam" id="PF07727"/>
    </source>
</evidence>
<keyword evidence="6" id="KW-1185">Reference proteome</keyword>
<dbReference type="Proteomes" id="UP001151760">
    <property type="component" value="Unassembled WGS sequence"/>
</dbReference>
<organism evidence="5 6">
    <name type="scientific">Tanacetum coccineum</name>
    <dbReference type="NCBI Taxonomy" id="301880"/>
    <lineage>
        <taxon>Eukaryota</taxon>
        <taxon>Viridiplantae</taxon>
        <taxon>Streptophyta</taxon>
        <taxon>Embryophyta</taxon>
        <taxon>Tracheophyta</taxon>
        <taxon>Spermatophyta</taxon>
        <taxon>Magnoliopsida</taxon>
        <taxon>eudicotyledons</taxon>
        <taxon>Gunneridae</taxon>
        <taxon>Pentapetalae</taxon>
        <taxon>asterids</taxon>
        <taxon>campanulids</taxon>
        <taxon>Asterales</taxon>
        <taxon>Asteraceae</taxon>
        <taxon>Asteroideae</taxon>
        <taxon>Anthemideae</taxon>
        <taxon>Anthemidinae</taxon>
        <taxon>Tanacetum</taxon>
    </lineage>
</organism>
<dbReference type="InterPro" id="IPR013103">
    <property type="entry name" value="RVT_2"/>
</dbReference>
<feature type="domain" description="Retrovirus-related Pol polyprotein from transposon TNT 1-94-like beta-barrel" evidence="4">
    <location>
        <begin position="259"/>
        <end position="330"/>
    </location>
</feature>
<dbReference type="Pfam" id="PF22936">
    <property type="entry name" value="Pol_BBD"/>
    <property type="match status" value="1"/>
</dbReference>
<dbReference type="InterPro" id="IPR025724">
    <property type="entry name" value="GAG-pre-integrase_dom"/>
</dbReference>
<dbReference type="PANTHER" id="PTHR45749">
    <property type="match status" value="1"/>
</dbReference>
<evidence type="ECO:0000313" key="5">
    <source>
        <dbReference type="EMBL" id="GJT60300.1"/>
    </source>
</evidence>
<evidence type="ECO:0000259" key="3">
    <source>
        <dbReference type="Pfam" id="PF13976"/>
    </source>
</evidence>
<dbReference type="PANTHER" id="PTHR45749:SF37">
    <property type="entry name" value="OS05G0311600 PROTEIN"/>
    <property type="match status" value="1"/>
</dbReference>
<accession>A0ABQ5FBJ9</accession>
<sequence>MFTKHVHKLFVYVSKTCPSLTKPTEKLVVVTPINKDKKVRFSEPVTSSSNIPKQTDSLKTKYSNKPLLTSTGVNTTTNASGSKPTGNTKNNRISQSSSSTNKVEDQSRSVKSRKNKKNHVVKTESNDHVMQSMLNVNSKSICVICNECLFDANHDKCVLDFIHDVNVLAKSKRANRNNKNSQVWKPTGKVFTKIGYKWKPTGRTFTIVGNKCPLTRITSTKVVPTKETTNKSVLTPTQGIIVYSRRSKARKVVIQIVLWYLDSAYSKHMTGNRSQLINFVSKFLGTVRFGNDHIAKIMGYGDYQMGNVTISRVYYVEGLGHNLFFVGQFCDFNLEVAFRKHTCFIRDLDGVDLLKGSKGSNLYTLSMENLFLSSPICLLSKASKTKSWLWHRRLSYLNFDYITSLAKHGLVQGLPKLKYQKDHLCSACALEVVATACYTQNKSLIRKHQNKTPYELLHDRKHDLSYLHVFGALCYPTNDCEDLGPKPKLLTPGTISSGLMQNIPSSTSCVSPTKKDWEILFQPMFDEYLNPPLCVDLYVPVVIAPELIVSTGSPSSTIIDQDAPSTSTSQTNQETQSLVISLGVEKADYDIEVGHMDNNPYVNFLIPEPSYEESSSQVKLDKLGGVLKNKACLVARGYCQEEGIDFKESFALIPRLEAIRIFIAFAAHMNMVVYQMDVKTAFLNGILREEVKLDKLGGVLKNKARLVARGYRQEEGIDFKESFALIARLEAIRIFIAFAAHMNMVVYQMDVKTAFLNGILREEVKLDKLGGVLKNKARLVARGYRQEEGIDFKESFALIARLEAIRIFIAFAAHMNMVVYQMDVKTAFLNGILREEVYVSQPDGFVDPENPNHVYKLKKALYGLKQAPQAWREGKDILLLTAHTVRLVLQLTTHRVSLVLQLTSHRPSGAFGSVFNGLQGRLACCLTAPTGRLDKPPKNEDGAWYAKIRLIDPDGEEFTKTLQSIPTTRNASKENVQVSLTWTLLDTLRESYSLLDRLIRLIATTERGFSAMKMFKTRLRNKMANKFLADSLVVHTEKEIAETFDSKSIIDVFKNLKGRRAEL</sequence>
<dbReference type="InterPro" id="IPR054722">
    <property type="entry name" value="PolX-like_BBD"/>
</dbReference>
<evidence type="ECO:0000259" key="4">
    <source>
        <dbReference type="Pfam" id="PF22936"/>
    </source>
</evidence>
<evidence type="ECO:0000313" key="6">
    <source>
        <dbReference type="Proteomes" id="UP001151760"/>
    </source>
</evidence>
<feature type="domain" description="Reverse transcriptase Ty1/copia-type" evidence="2">
    <location>
        <begin position="699"/>
        <end position="766"/>
    </location>
</feature>
<feature type="domain" description="GAG-pre-integrase" evidence="3">
    <location>
        <begin position="361"/>
        <end position="430"/>
    </location>
</feature>
<reference evidence="5" key="1">
    <citation type="journal article" date="2022" name="Int. J. Mol. Sci.">
        <title>Draft Genome of Tanacetum Coccineum: Genomic Comparison of Closely Related Tanacetum-Family Plants.</title>
        <authorList>
            <person name="Yamashiro T."/>
            <person name="Shiraishi A."/>
            <person name="Nakayama K."/>
            <person name="Satake H."/>
        </authorList>
    </citation>
    <scope>NUCLEOTIDE SEQUENCE</scope>
</reference>